<keyword evidence="4" id="KW-0507">mRNA processing</keyword>
<comment type="catalytic activity">
    <reaction evidence="8">
        <text>a 5,6-dihydrouridine in mRNA + NADP(+) = a uridine in mRNA + NADPH + H(+)</text>
        <dbReference type="Rhea" id="RHEA:69855"/>
        <dbReference type="Rhea" id="RHEA-COMP:14658"/>
        <dbReference type="Rhea" id="RHEA-COMP:17789"/>
        <dbReference type="ChEBI" id="CHEBI:15378"/>
        <dbReference type="ChEBI" id="CHEBI:57783"/>
        <dbReference type="ChEBI" id="CHEBI:58349"/>
        <dbReference type="ChEBI" id="CHEBI:65315"/>
        <dbReference type="ChEBI" id="CHEBI:74443"/>
    </reaction>
    <physiologicalReaction direction="right-to-left" evidence="8">
        <dbReference type="Rhea" id="RHEA:69857"/>
    </physiologicalReaction>
</comment>
<sequence>MLSYEGKIVLAPMVRVGTLPMRLLALEYGADLVWTPEIIDKKLLTSTRTVNTRLNTVDYISNRTLVLRLHPCEKPKLVLQLGSADPELALQAARMVAPDVAGVDLNCGCPKHFSVHAGMGAALLSEPDRLCNILKRLVTGLPGVPVTAKIRLLPDQEKTLELVKRIGATGIRALTVHCRTPADRPRHPAKYDMLAEIVKVCPVPVIANGDFFDRSQFAGILETGVRSIMLARAAQWNVSIFRTEGLLDPMEVSKAYLKKAIEVENPFSNTKYTVLQMWLDRPYSDKNLTRKLQSCKSMAELCGTFNMEYIPTEPLDLDNGEESDEVLCN</sequence>
<dbReference type="GO" id="GO:0005737">
    <property type="term" value="C:cytoplasm"/>
    <property type="evidence" value="ECO:0007669"/>
    <property type="project" value="TreeGrafter"/>
</dbReference>
<evidence type="ECO:0000313" key="10">
    <source>
        <dbReference type="EMBL" id="PJF16736.1"/>
    </source>
</evidence>
<dbReference type="InterPro" id="IPR013785">
    <property type="entry name" value="Aldolase_TIM"/>
</dbReference>
<keyword evidence="3" id="KW-0288">FMN</keyword>
<evidence type="ECO:0000256" key="6">
    <source>
        <dbReference type="ARBA" id="ARBA00023002"/>
    </source>
</evidence>
<dbReference type="Pfam" id="PF01207">
    <property type="entry name" value="Dus"/>
    <property type="match status" value="1"/>
</dbReference>
<reference evidence="10 11" key="1">
    <citation type="submission" date="2016-10" db="EMBL/GenBank/DDBJ databases">
        <title>The genome of Paramicrosporidium saccamoebae is the missing link in understanding Cryptomycota and Microsporidia evolution.</title>
        <authorList>
            <person name="Quandt C.A."/>
            <person name="Beaudet D."/>
            <person name="Corsaro D."/>
            <person name="Michel R."/>
            <person name="Corradi N."/>
            <person name="James T."/>
        </authorList>
    </citation>
    <scope>NUCLEOTIDE SEQUENCE [LARGE SCALE GENOMIC DNA]</scope>
    <source>
        <strain evidence="10 11">KSL3</strain>
    </source>
</reference>
<gene>
    <name evidence="10" type="ORF">PSACC_03444</name>
</gene>
<comment type="cofactor">
    <cofactor evidence="1">
        <name>FMN</name>
        <dbReference type="ChEBI" id="CHEBI:58210"/>
    </cofactor>
</comment>
<dbReference type="GO" id="GO:0102264">
    <property type="term" value="F:tRNA-dihydrouridine20 synthase activity"/>
    <property type="evidence" value="ECO:0007669"/>
    <property type="project" value="EnsemblFungi"/>
</dbReference>
<accession>A0A2H9TG81</accession>
<evidence type="ECO:0000256" key="7">
    <source>
        <dbReference type="ARBA" id="ARBA00048342"/>
    </source>
</evidence>
<evidence type="ECO:0000313" key="11">
    <source>
        <dbReference type="Proteomes" id="UP000240830"/>
    </source>
</evidence>
<evidence type="ECO:0000256" key="3">
    <source>
        <dbReference type="ARBA" id="ARBA00022643"/>
    </source>
</evidence>
<feature type="domain" description="DUS-like FMN-binding" evidence="9">
    <location>
        <begin position="10"/>
        <end position="256"/>
    </location>
</feature>
<evidence type="ECO:0000259" key="9">
    <source>
        <dbReference type="Pfam" id="PF01207"/>
    </source>
</evidence>
<keyword evidence="5" id="KW-0819">tRNA processing</keyword>
<dbReference type="SUPFAM" id="SSF51395">
    <property type="entry name" value="FMN-linked oxidoreductases"/>
    <property type="match status" value="1"/>
</dbReference>
<dbReference type="GO" id="GO:0006397">
    <property type="term" value="P:mRNA processing"/>
    <property type="evidence" value="ECO:0007669"/>
    <property type="project" value="UniProtKB-KW"/>
</dbReference>
<dbReference type="InterPro" id="IPR052582">
    <property type="entry name" value="tRNA-DUS-like"/>
</dbReference>
<evidence type="ECO:0000256" key="4">
    <source>
        <dbReference type="ARBA" id="ARBA00022664"/>
    </source>
</evidence>
<dbReference type="STRING" id="1246581.A0A2H9TG81"/>
<dbReference type="AlphaFoldDB" id="A0A2H9TG81"/>
<keyword evidence="6" id="KW-0560">Oxidoreductase</keyword>
<dbReference type="InterPro" id="IPR018517">
    <property type="entry name" value="tRNA_hU_synthase_CS"/>
</dbReference>
<dbReference type="OrthoDB" id="10262250at2759"/>
<keyword evidence="11" id="KW-1185">Reference proteome</keyword>
<dbReference type="GO" id="GO:0050660">
    <property type="term" value="F:flavin adenine dinucleotide binding"/>
    <property type="evidence" value="ECO:0007669"/>
    <property type="project" value="InterPro"/>
</dbReference>
<organism evidence="10 11">
    <name type="scientific">Paramicrosporidium saccamoebae</name>
    <dbReference type="NCBI Taxonomy" id="1246581"/>
    <lineage>
        <taxon>Eukaryota</taxon>
        <taxon>Fungi</taxon>
        <taxon>Fungi incertae sedis</taxon>
        <taxon>Cryptomycota</taxon>
        <taxon>Cryptomycota incertae sedis</taxon>
        <taxon>Paramicrosporidium</taxon>
    </lineage>
</organism>
<keyword evidence="2" id="KW-0285">Flavoprotein</keyword>
<dbReference type="PANTHER" id="PTHR45936:SF1">
    <property type="entry name" value="TRNA-DIHYDROURIDINE(20) SYNTHASE [NAD(P)+]-LIKE"/>
    <property type="match status" value="1"/>
</dbReference>
<dbReference type="EMBL" id="MTSL01000208">
    <property type="protein sequence ID" value="PJF16736.1"/>
    <property type="molecule type" value="Genomic_DNA"/>
</dbReference>
<evidence type="ECO:0000256" key="8">
    <source>
        <dbReference type="ARBA" id="ARBA00049447"/>
    </source>
</evidence>
<comment type="caution">
    <text evidence="10">The sequence shown here is derived from an EMBL/GenBank/DDBJ whole genome shotgun (WGS) entry which is preliminary data.</text>
</comment>
<name>A0A2H9TG81_9FUNG</name>
<dbReference type="InterPro" id="IPR035587">
    <property type="entry name" value="DUS-like_FMN-bd"/>
</dbReference>
<evidence type="ECO:0000256" key="1">
    <source>
        <dbReference type="ARBA" id="ARBA00001917"/>
    </source>
</evidence>
<dbReference type="PANTHER" id="PTHR45936">
    <property type="entry name" value="TRNA-DIHYDROURIDINE(20) SYNTHASE [NAD(P)+]-LIKE"/>
    <property type="match status" value="1"/>
</dbReference>
<protein>
    <recommendedName>
        <fullName evidence="9">DUS-like FMN-binding domain-containing protein</fullName>
    </recommendedName>
</protein>
<comment type="catalytic activity">
    <reaction evidence="7">
        <text>a 5,6-dihydrouridine in mRNA + NAD(+) = a uridine in mRNA + NADH + H(+)</text>
        <dbReference type="Rhea" id="RHEA:69851"/>
        <dbReference type="Rhea" id="RHEA-COMP:14658"/>
        <dbReference type="Rhea" id="RHEA-COMP:17789"/>
        <dbReference type="ChEBI" id="CHEBI:15378"/>
        <dbReference type="ChEBI" id="CHEBI:57540"/>
        <dbReference type="ChEBI" id="CHEBI:57945"/>
        <dbReference type="ChEBI" id="CHEBI:65315"/>
        <dbReference type="ChEBI" id="CHEBI:74443"/>
    </reaction>
    <physiologicalReaction direction="right-to-left" evidence="7">
        <dbReference type="Rhea" id="RHEA:69853"/>
    </physiologicalReaction>
</comment>
<evidence type="ECO:0000256" key="2">
    <source>
        <dbReference type="ARBA" id="ARBA00022630"/>
    </source>
</evidence>
<dbReference type="CDD" id="cd02801">
    <property type="entry name" value="DUS_like_FMN"/>
    <property type="match status" value="1"/>
</dbReference>
<proteinExistence type="predicted"/>
<evidence type="ECO:0000256" key="5">
    <source>
        <dbReference type="ARBA" id="ARBA00022694"/>
    </source>
</evidence>
<dbReference type="PROSITE" id="PS01136">
    <property type="entry name" value="UPF0034"/>
    <property type="match status" value="1"/>
</dbReference>
<dbReference type="Proteomes" id="UP000240830">
    <property type="component" value="Unassembled WGS sequence"/>
</dbReference>
<dbReference type="Gene3D" id="3.20.20.70">
    <property type="entry name" value="Aldolase class I"/>
    <property type="match status" value="1"/>
</dbReference>